<organism evidence="2 3">
    <name type="scientific">Rheinheimera mesophila</name>
    <dbReference type="NCBI Taxonomy" id="1547515"/>
    <lineage>
        <taxon>Bacteria</taxon>
        <taxon>Pseudomonadati</taxon>
        <taxon>Pseudomonadota</taxon>
        <taxon>Gammaproteobacteria</taxon>
        <taxon>Chromatiales</taxon>
        <taxon>Chromatiaceae</taxon>
        <taxon>Rheinheimera</taxon>
    </lineage>
</organism>
<keyword evidence="1" id="KW-0472">Membrane</keyword>
<evidence type="ECO:0000256" key="1">
    <source>
        <dbReference type="SAM" id="Phobius"/>
    </source>
</evidence>
<accession>A0A3P3QPW8</accession>
<reference evidence="2 3" key="1">
    <citation type="submission" date="2018-11" db="EMBL/GenBank/DDBJ databases">
        <title>Draft genome analysis of Rheinheimera mesophila isolated from an industrial waste site.</title>
        <authorList>
            <person name="Yu Q."/>
            <person name="Qi Y."/>
            <person name="Zhang H."/>
            <person name="Lu Y."/>
            <person name="Pu J."/>
        </authorList>
    </citation>
    <scope>NUCLEOTIDE SEQUENCE [LARGE SCALE GENOMIC DNA]</scope>
    <source>
        <strain evidence="2 3">IITR13</strain>
    </source>
</reference>
<dbReference type="AlphaFoldDB" id="A0A3P3QPW8"/>
<keyword evidence="1" id="KW-0812">Transmembrane</keyword>
<keyword evidence="1" id="KW-1133">Transmembrane helix</keyword>
<evidence type="ECO:0000313" key="2">
    <source>
        <dbReference type="EMBL" id="RRJ22540.1"/>
    </source>
</evidence>
<dbReference type="Proteomes" id="UP000276260">
    <property type="component" value="Unassembled WGS sequence"/>
</dbReference>
<keyword evidence="3" id="KW-1185">Reference proteome</keyword>
<dbReference type="EMBL" id="RRCF01000001">
    <property type="protein sequence ID" value="RRJ22540.1"/>
    <property type="molecule type" value="Genomic_DNA"/>
</dbReference>
<feature type="transmembrane region" description="Helical" evidence="1">
    <location>
        <begin position="59"/>
        <end position="75"/>
    </location>
</feature>
<feature type="transmembrane region" description="Helical" evidence="1">
    <location>
        <begin position="20"/>
        <end position="38"/>
    </location>
</feature>
<evidence type="ECO:0000313" key="3">
    <source>
        <dbReference type="Proteomes" id="UP000276260"/>
    </source>
</evidence>
<dbReference type="RefSeq" id="WP_046521170.1">
    <property type="nucleotide sequence ID" value="NZ_LAVS01000090.1"/>
</dbReference>
<sequence length="249" mass="29356">MLYQFFIDANDKDNKVSSKALMILFAVGVIPLILGVDVTKINISIPWLMEVTIEHKDRFVLIYAALLLFSVYRFRLSNTETQRYCRLHSASFFFNSQLLGFLFIKNFIFNKTNIKGVSYNSKKKKEELTFICSDGEYDQRENYGYFYLSINDDGQWEYQLWVAEDMSPCELGFSKYWDLNFDPTVFEGDDLYHHSEYCVIKRTRIKLILRAACCLFSLRAAARDIVCLDYYLPVYCNIGLSMFLVWKYM</sequence>
<comment type="caution">
    <text evidence="2">The sequence shown here is derived from an EMBL/GenBank/DDBJ whole genome shotgun (WGS) entry which is preliminary data.</text>
</comment>
<name>A0A3P3QPW8_9GAMM</name>
<gene>
    <name evidence="2" type="ORF">EIK76_00190</name>
</gene>
<protein>
    <submittedName>
        <fullName evidence="2">Uncharacterized protein</fullName>
    </submittedName>
</protein>
<proteinExistence type="predicted"/>